<organism evidence="2 3">
    <name type="scientific">Musa troglodytarum</name>
    <name type="common">fe'i banana</name>
    <dbReference type="NCBI Taxonomy" id="320322"/>
    <lineage>
        <taxon>Eukaryota</taxon>
        <taxon>Viridiplantae</taxon>
        <taxon>Streptophyta</taxon>
        <taxon>Embryophyta</taxon>
        <taxon>Tracheophyta</taxon>
        <taxon>Spermatophyta</taxon>
        <taxon>Magnoliopsida</taxon>
        <taxon>Liliopsida</taxon>
        <taxon>Zingiberales</taxon>
        <taxon>Musaceae</taxon>
        <taxon>Musa</taxon>
    </lineage>
</organism>
<gene>
    <name evidence="2" type="ORF">MUK42_35446</name>
</gene>
<proteinExistence type="predicted"/>
<keyword evidence="1" id="KW-0812">Transmembrane</keyword>
<protein>
    <submittedName>
        <fullName evidence="2">Uncharacterized protein</fullName>
    </submittedName>
</protein>
<dbReference type="Proteomes" id="UP001055439">
    <property type="component" value="Chromosome 5"/>
</dbReference>
<feature type="transmembrane region" description="Helical" evidence="1">
    <location>
        <begin position="89"/>
        <end position="116"/>
    </location>
</feature>
<evidence type="ECO:0000313" key="2">
    <source>
        <dbReference type="EMBL" id="URE05031.1"/>
    </source>
</evidence>
<sequence>MAGGRVCREMLLLIELKSMTVNSPLVSVPVLSNATTVMPARFSRTSPPLMKSPALAALNSAQNVATGVDSTNAQGHALTSRTSANLNHLLVLLTLISIGTTATADAIVTTAALVVIGDQRVS</sequence>
<dbReference type="AlphaFoldDB" id="A0A9E7K549"/>
<reference evidence="2" key="1">
    <citation type="submission" date="2022-05" db="EMBL/GenBank/DDBJ databases">
        <title>The Musa troglodytarum L. genome provides insights into the mechanism of non-climacteric behaviour and enrichment of carotenoids.</title>
        <authorList>
            <person name="Wang J."/>
        </authorList>
    </citation>
    <scope>NUCLEOTIDE SEQUENCE</scope>
    <source>
        <tissue evidence="2">Leaf</tissue>
    </source>
</reference>
<keyword evidence="1" id="KW-1133">Transmembrane helix</keyword>
<keyword evidence="1" id="KW-0472">Membrane</keyword>
<evidence type="ECO:0000313" key="3">
    <source>
        <dbReference type="Proteomes" id="UP001055439"/>
    </source>
</evidence>
<dbReference type="OrthoDB" id="786586at2759"/>
<dbReference type="EMBL" id="CP097507">
    <property type="protein sequence ID" value="URE05031.1"/>
    <property type="molecule type" value="Genomic_DNA"/>
</dbReference>
<accession>A0A9E7K549</accession>
<keyword evidence="3" id="KW-1185">Reference proteome</keyword>
<evidence type="ECO:0000256" key="1">
    <source>
        <dbReference type="SAM" id="Phobius"/>
    </source>
</evidence>
<name>A0A9E7K549_9LILI</name>